<gene>
    <name evidence="1" type="ORF">BO78DRAFT_307386</name>
</gene>
<dbReference type="EMBL" id="KZ826325">
    <property type="protein sequence ID" value="PYI09834.1"/>
    <property type="molecule type" value="Genomic_DNA"/>
</dbReference>
<dbReference type="OrthoDB" id="4367324at2759"/>
<name>A0A319EY63_ASPSB</name>
<dbReference type="Proteomes" id="UP000248423">
    <property type="component" value="Unassembled WGS sequence"/>
</dbReference>
<dbReference type="AlphaFoldDB" id="A0A319EY63"/>
<keyword evidence="2" id="KW-1185">Reference proteome</keyword>
<reference evidence="1 2" key="1">
    <citation type="submission" date="2018-02" db="EMBL/GenBank/DDBJ databases">
        <title>The genomes of Aspergillus section Nigri reveals drivers in fungal speciation.</title>
        <authorList>
            <consortium name="DOE Joint Genome Institute"/>
            <person name="Vesth T.C."/>
            <person name="Nybo J."/>
            <person name="Theobald S."/>
            <person name="Brandl J."/>
            <person name="Frisvad J.C."/>
            <person name="Nielsen K.F."/>
            <person name="Lyhne E.K."/>
            <person name="Kogle M.E."/>
            <person name="Kuo A."/>
            <person name="Riley R."/>
            <person name="Clum A."/>
            <person name="Nolan M."/>
            <person name="Lipzen A."/>
            <person name="Salamov A."/>
            <person name="Henrissat B."/>
            <person name="Wiebenga A."/>
            <person name="De vries R.P."/>
            <person name="Grigoriev I.V."/>
            <person name="Mortensen U.H."/>
            <person name="Andersen M.R."/>
            <person name="Baker S.E."/>
        </authorList>
    </citation>
    <scope>NUCLEOTIDE SEQUENCE [LARGE SCALE GENOMIC DNA]</scope>
    <source>
        <strain evidence="1 2">CBS 121057</strain>
    </source>
</reference>
<protein>
    <submittedName>
        <fullName evidence="1">Uncharacterized protein</fullName>
    </submittedName>
</protein>
<organism evidence="1 2">
    <name type="scientific">Aspergillus sclerotiicarbonarius (strain CBS 121057 / IBT 28362)</name>
    <dbReference type="NCBI Taxonomy" id="1448318"/>
    <lineage>
        <taxon>Eukaryota</taxon>
        <taxon>Fungi</taxon>
        <taxon>Dikarya</taxon>
        <taxon>Ascomycota</taxon>
        <taxon>Pezizomycotina</taxon>
        <taxon>Eurotiomycetes</taxon>
        <taxon>Eurotiomycetidae</taxon>
        <taxon>Eurotiales</taxon>
        <taxon>Aspergillaceae</taxon>
        <taxon>Aspergillus</taxon>
        <taxon>Aspergillus subgen. Circumdati</taxon>
    </lineage>
</organism>
<accession>A0A319EY63</accession>
<evidence type="ECO:0000313" key="1">
    <source>
        <dbReference type="EMBL" id="PYI09834.1"/>
    </source>
</evidence>
<sequence length="257" mass="29287">MATQTLLQYLSISLPTLPLQRVSRSHNTTNSQYNHRDITQILPWPEFNYDSIIQEYGLVLNSSWITPQPFMSPPAAIRDEALLQMRWADMIQPRLRRALRASFEQLAAAVQAGQLTPIQYDGGSTAELVNNFKPDTAFVVLGSDYATSPNRGPGDMKVSWKWNSEMLHSTEVADQIEYRQVLSQVNWYMRQHKSHYGYILTNTEFVAVRRVEETNGRLALATPIPWSAGGPEQLSVLLGLWYLAMLTSRNDWSLEAR</sequence>
<proteinExistence type="predicted"/>
<dbReference type="VEuPathDB" id="FungiDB:BO78DRAFT_307386"/>
<dbReference type="STRING" id="1448318.A0A319EY63"/>
<evidence type="ECO:0000313" key="2">
    <source>
        <dbReference type="Proteomes" id="UP000248423"/>
    </source>
</evidence>